<sequence>MTAEGEFLLVNEASKVLGLVPGTGPNQFPIVCNSAGLFLEDSTATSRFVWFLRWLKPIAILPIGSAIYFAPLELSKGIMCWPMRFRVFSVCLKKGDMLPLNASSRVGFFFHHL</sequence>
<keyword evidence="2" id="KW-1185">Reference proteome</keyword>
<accession>A0A5N7ANS2</accession>
<dbReference type="AlphaFoldDB" id="A0A5N7ANS2"/>
<dbReference type="Proteomes" id="UP000326198">
    <property type="component" value="Unassembled WGS sequence"/>
</dbReference>
<reference evidence="1 2" key="1">
    <citation type="submission" date="2019-04" db="EMBL/GenBank/DDBJ databases">
        <title>Friends and foes A comparative genomics studyof 23 Aspergillus species from section Flavi.</title>
        <authorList>
            <consortium name="DOE Joint Genome Institute"/>
            <person name="Kjaerbolling I."/>
            <person name="Vesth T."/>
            <person name="Frisvad J.C."/>
            <person name="Nybo J.L."/>
            <person name="Theobald S."/>
            <person name="Kildgaard S."/>
            <person name="Isbrandt T."/>
            <person name="Kuo A."/>
            <person name="Sato A."/>
            <person name="Lyhne E.K."/>
            <person name="Kogle M.E."/>
            <person name="Wiebenga A."/>
            <person name="Kun R.S."/>
            <person name="Lubbers R.J."/>
            <person name="Makela M.R."/>
            <person name="Barry K."/>
            <person name="Chovatia M."/>
            <person name="Clum A."/>
            <person name="Daum C."/>
            <person name="Haridas S."/>
            <person name="He G."/>
            <person name="LaButti K."/>
            <person name="Lipzen A."/>
            <person name="Mondo S."/>
            <person name="Riley R."/>
            <person name="Salamov A."/>
            <person name="Simmons B.A."/>
            <person name="Magnuson J.K."/>
            <person name="Henrissat B."/>
            <person name="Mortensen U.H."/>
            <person name="Larsen T.O."/>
            <person name="Devries R.P."/>
            <person name="Grigoriev I.V."/>
            <person name="Machida M."/>
            <person name="Baker S.E."/>
            <person name="Andersen M.R."/>
        </authorList>
    </citation>
    <scope>NUCLEOTIDE SEQUENCE [LARGE SCALE GENOMIC DNA]</scope>
    <source>
        <strain evidence="1 2">IBT 29228</strain>
    </source>
</reference>
<evidence type="ECO:0000313" key="2">
    <source>
        <dbReference type="Proteomes" id="UP000326198"/>
    </source>
</evidence>
<name>A0A5N7ANS2_9EURO</name>
<protein>
    <submittedName>
        <fullName evidence="1">Uncharacterized protein</fullName>
    </submittedName>
</protein>
<proteinExistence type="predicted"/>
<dbReference type="EMBL" id="ML736420">
    <property type="protein sequence ID" value="KAE8371507.1"/>
    <property type="molecule type" value="Genomic_DNA"/>
</dbReference>
<evidence type="ECO:0000313" key="1">
    <source>
        <dbReference type="EMBL" id="KAE8371507.1"/>
    </source>
</evidence>
<organism evidence="1 2">
    <name type="scientific">Aspergillus bertholletiae</name>
    <dbReference type="NCBI Taxonomy" id="1226010"/>
    <lineage>
        <taxon>Eukaryota</taxon>
        <taxon>Fungi</taxon>
        <taxon>Dikarya</taxon>
        <taxon>Ascomycota</taxon>
        <taxon>Pezizomycotina</taxon>
        <taxon>Eurotiomycetes</taxon>
        <taxon>Eurotiomycetidae</taxon>
        <taxon>Eurotiales</taxon>
        <taxon>Aspergillaceae</taxon>
        <taxon>Aspergillus</taxon>
        <taxon>Aspergillus subgen. Circumdati</taxon>
    </lineage>
</organism>
<gene>
    <name evidence="1" type="ORF">BDV26DRAFT_126239</name>
</gene>